<accession>A0A1M5H3H0</accession>
<evidence type="ECO:0000313" key="1">
    <source>
        <dbReference type="EMBL" id="SHG10537.1"/>
    </source>
</evidence>
<dbReference type="Proteomes" id="UP000186132">
    <property type="component" value="Unassembled WGS sequence"/>
</dbReference>
<evidence type="ECO:0000313" key="2">
    <source>
        <dbReference type="Proteomes" id="UP000186132"/>
    </source>
</evidence>
<reference evidence="1 2" key="1">
    <citation type="submission" date="2016-11" db="EMBL/GenBank/DDBJ databases">
        <authorList>
            <person name="Jaros S."/>
            <person name="Januszkiewicz K."/>
            <person name="Wedrychowicz H."/>
        </authorList>
    </citation>
    <scope>NUCLEOTIDE SEQUENCE [LARGE SCALE GENOMIC DNA]</scope>
    <source>
        <strain evidence="1 2">DSM 45627</strain>
    </source>
</reference>
<gene>
    <name evidence="1" type="ORF">SAMN05443575_1385</name>
</gene>
<dbReference type="EMBL" id="FQVU01000002">
    <property type="protein sequence ID" value="SHG10537.1"/>
    <property type="molecule type" value="Genomic_DNA"/>
</dbReference>
<proteinExistence type="predicted"/>
<name>A0A1M5H3H0_9ACTN</name>
<dbReference type="STRING" id="1206085.SAMN05443575_1385"/>
<sequence>MIGFALLLFPFLLLGFVLLMQRVEEPLSSIAVERQIEQFLDDASPEELDTFVREGTDSALSRFRARLGIARLRRGWRKASH</sequence>
<dbReference type="AlphaFoldDB" id="A0A1M5H3H0"/>
<organism evidence="1 2">
    <name type="scientific">Jatrophihabitans endophyticus</name>
    <dbReference type="NCBI Taxonomy" id="1206085"/>
    <lineage>
        <taxon>Bacteria</taxon>
        <taxon>Bacillati</taxon>
        <taxon>Actinomycetota</taxon>
        <taxon>Actinomycetes</taxon>
        <taxon>Jatrophihabitantales</taxon>
        <taxon>Jatrophihabitantaceae</taxon>
        <taxon>Jatrophihabitans</taxon>
    </lineage>
</organism>
<keyword evidence="2" id="KW-1185">Reference proteome</keyword>
<protein>
    <submittedName>
        <fullName evidence="1">Uncharacterized protein</fullName>
    </submittedName>
</protein>